<name>A0A934X5D8_9MICO</name>
<reference evidence="5 6" key="1">
    <citation type="submission" date="2020-10" db="EMBL/GenBank/DDBJ databases">
        <title>Connecting structure to function with the recovery of over 1000 high-quality activated sludge metagenome-assembled genomes encoding full-length rRNA genes using long-read sequencing.</title>
        <authorList>
            <person name="Singleton C.M."/>
            <person name="Petriglieri F."/>
            <person name="Kristensen J.M."/>
            <person name="Kirkegaard R.H."/>
            <person name="Michaelsen T.Y."/>
            <person name="Andersen M.H."/>
            <person name="Karst S.M."/>
            <person name="Dueholm M.S."/>
            <person name="Nielsen P.H."/>
            <person name="Albertsen M."/>
        </authorList>
    </citation>
    <scope>NUCLEOTIDE SEQUENCE [LARGE SCALE GENOMIC DNA]</scope>
    <source>
        <strain evidence="5">AalE_18-Q3-R2-46_BAT3C.188</strain>
    </source>
</reference>
<comment type="similarity">
    <text evidence="1">Belongs to the CdaR family.</text>
</comment>
<evidence type="ECO:0000313" key="5">
    <source>
        <dbReference type="EMBL" id="MBK6301417.1"/>
    </source>
</evidence>
<proteinExistence type="inferred from homology"/>
<dbReference type="EMBL" id="JADIXZ010000004">
    <property type="protein sequence ID" value="MBK6301417.1"/>
    <property type="molecule type" value="Genomic_DNA"/>
</dbReference>
<dbReference type="Pfam" id="PF14361">
    <property type="entry name" value="RsbRD_N"/>
    <property type="match status" value="1"/>
</dbReference>
<evidence type="ECO:0000256" key="1">
    <source>
        <dbReference type="ARBA" id="ARBA00006754"/>
    </source>
</evidence>
<gene>
    <name evidence="5" type="ORF">IPF40_10355</name>
</gene>
<dbReference type="Proteomes" id="UP000718281">
    <property type="component" value="Unassembled WGS sequence"/>
</dbReference>
<sequence>MGNVALSLAARTLSAHLLDEIDDLAAEMAVKIRAQEPAYRDGGMVSGDELQRVCRGNLHLVLGELAGLHEFDPTAVRAVGRQRAEQGLPIDVVLHAFRVGTRHLWEALVERADHEIRAELLLSAADIWAVSDRLALEVTDAYRAAESARTQLDRQVREAVLDALLLGDGEQSRMWDSAQLLRMPQEGRFVVIAAECPGPGQEAVPSAESRLKERNVSSAWRLDAGLQEGVVALQPRFGEQALANALAAGARGRVGVSRPYRHLDETSQALVEARLAFQTVPPRTIGVASFGHHPLDVFIVSSPIAAEQLARAVLAPILDLAPAERDPLLDTVRTWLAVAGSTKEAAARLHMHRNGVRYRLNRFEELVGRRLAVPTQLAEIHLALQAVTVLGLSAPPTSSL</sequence>
<comment type="caution">
    <text evidence="5">The sequence shown here is derived from an EMBL/GenBank/DDBJ whole genome shotgun (WGS) entry which is preliminary data.</text>
</comment>
<evidence type="ECO:0000313" key="6">
    <source>
        <dbReference type="Proteomes" id="UP000718281"/>
    </source>
</evidence>
<dbReference type="InterPro" id="IPR041522">
    <property type="entry name" value="CdaR_GGDEF"/>
</dbReference>
<feature type="domain" description="CdaR GGDEF-like" evidence="4">
    <location>
        <begin position="171"/>
        <end position="278"/>
    </location>
</feature>
<protein>
    <submittedName>
        <fullName evidence="5">Helix-turn-helix domain-containing protein</fullName>
    </submittedName>
</protein>
<dbReference type="InterPro" id="IPR025751">
    <property type="entry name" value="RsbRD_N_dom"/>
</dbReference>
<dbReference type="Pfam" id="PF17853">
    <property type="entry name" value="GGDEF_2"/>
    <property type="match status" value="1"/>
</dbReference>
<feature type="domain" description="RsbT co-antagonist protein RsbRD N-terminal" evidence="3">
    <location>
        <begin position="22"/>
        <end position="157"/>
    </location>
</feature>
<organism evidence="5 6">
    <name type="scientific">Candidatus Phosphoribacter hodrii</name>
    <dbReference type="NCBI Taxonomy" id="2953743"/>
    <lineage>
        <taxon>Bacteria</taxon>
        <taxon>Bacillati</taxon>
        <taxon>Actinomycetota</taxon>
        <taxon>Actinomycetes</taxon>
        <taxon>Micrococcales</taxon>
        <taxon>Dermatophilaceae</taxon>
        <taxon>Candidatus Phosphoribacter</taxon>
    </lineage>
</organism>
<dbReference type="InterPro" id="IPR051448">
    <property type="entry name" value="CdaR-like_regulators"/>
</dbReference>
<dbReference type="InterPro" id="IPR025736">
    <property type="entry name" value="PucR_C-HTH_dom"/>
</dbReference>
<evidence type="ECO:0000259" key="2">
    <source>
        <dbReference type="Pfam" id="PF13556"/>
    </source>
</evidence>
<dbReference type="PANTHER" id="PTHR33744:SF1">
    <property type="entry name" value="DNA-BINDING TRANSCRIPTIONAL ACTIVATOR ADER"/>
    <property type="match status" value="1"/>
</dbReference>
<evidence type="ECO:0000259" key="3">
    <source>
        <dbReference type="Pfam" id="PF14361"/>
    </source>
</evidence>
<dbReference type="Pfam" id="PF13556">
    <property type="entry name" value="HTH_30"/>
    <property type="match status" value="1"/>
</dbReference>
<dbReference type="AlphaFoldDB" id="A0A934X5D8"/>
<dbReference type="PANTHER" id="PTHR33744">
    <property type="entry name" value="CARBOHYDRATE DIACID REGULATOR"/>
    <property type="match status" value="1"/>
</dbReference>
<dbReference type="InterPro" id="IPR042070">
    <property type="entry name" value="PucR_C-HTH_sf"/>
</dbReference>
<evidence type="ECO:0000259" key="4">
    <source>
        <dbReference type="Pfam" id="PF17853"/>
    </source>
</evidence>
<accession>A0A934X5D8</accession>
<feature type="domain" description="PucR C-terminal helix-turn-helix" evidence="2">
    <location>
        <begin position="328"/>
        <end position="386"/>
    </location>
</feature>
<dbReference type="Gene3D" id="1.10.10.2840">
    <property type="entry name" value="PucR C-terminal helix-turn-helix domain"/>
    <property type="match status" value="1"/>
</dbReference>